<dbReference type="GO" id="GO:0006152">
    <property type="term" value="P:purine nucleoside catabolic process"/>
    <property type="evidence" value="ECO:0007669"/>
    <property type="project" value="TreeGrafter"/>
</dbReference>
<proteinExistence type="predicted"/>
<evidence type="ECO:0000313" key="5">
    <source>
        <dbReference type="Proteomes" id="UP000321574"/>
    </source>
</evidence>
<dbReference type="InterPro" id="IPR001910">
    <property type="entry name" value="Inosine/uridine_hydrolase_dom"/>
</dbReference>
<dbReference type="GO" id="GO:0005829">
    <property type="term" value="C:cytosol"/>
    <property type="evidence" value="ECO:0007669"/>
    <property type="project" value="TreeGrafter"/>
</dbReference>
<dbReference type="InterPro" id="IPR036452">
    <property type="entry name" value="Ribo_hydro-like"/>
</dbReference>
<dbReference type="Gene3D" id="3.90.245.10">
    <property type="entry name" value="Ribonucleoside hydrolase-like"/>
    <property type="match status" value="1"/>
</dbReference>
<feature type="domain" description="Inosine/uridine-preferring nucleoside hydrolase" evidence="3">
    <location>
        <begin position="4"/>
        <end position="301"/>
    </location>
</feature>
<evidence type="ECO:0000256" key="2">
    <source>
        <dbReference type="ARBA" id="ARBA00023295"/>
    </source>
</evidence>
<keyword evidence="1 4" id="KW-0378">Hydrolase</keyword>
<evidence type="ECO:0000259" key="3">
    <source>
        <dbReference type="Pfam" id="PF01156"/>
    </source>
</evidence>
<protein>
    <submittedName>
        <fullName evidence="4">Nucleoside hydrolase</fullName>
    </submittedName>
</protein>
<comment type="caution">
    <text evidence="4">The sequence shown here is derived from an EMBL/GenBank/DDBJ whole genome shotgun (WGS) entry which is preliminary data.</text>
</comment>
<dbReference type="PANTHER" id="PTHR12304:SF4">
    <property type="entry name" value="URIDINE NUCLEOSIDASE"/>
    <property type="match status" value="1"/>
</dbReference>
<keyword evidence="2" id="KW-0326">Glycosidase</keyword>
<dbReference type="Pfam" id="PF01156">
    <property type="entry name" value="IU_nuc_hydro"/>
    <property type="match status" value="1"/>
</dbReference>
<organism evidence="4 5">
    <name type="scientific">Cerasibacillus terrae</name>
    <dbReference type="NCBI Taxonomy" id="2498845"/>
    <lineage>
        <taxon>Bacteria</taxon>
        <taxon>Bacillati</taxon>
        <taxon>Bacillota</taxon>
        <taxon>Bacilli</taxon>
        <taxon>Bacillales</taxon>
        <taxon>Bacillaceae</taxon>
        <taxon>Cerasibacillus</taxon>
    </lineage>
</organism>
<evidence type="ECO:0000313" key="4">
    <source>
        <dbReference type="EMBL" id="TXL64375.1"/>
    </source>
</evidence>
<gene>
    <name evidence="4" type="ORF">FHP05_08590</name>
</gene>
<dbReference type="InterPro" id="IPR023186">
    <property type="entry name" value="IUNH"/>
</dbReference>
<dbReference type="GO" id="GO:0008477">
    <property type="term" value="F:purine nucleosidase activity"/>
    <property type="evidence" value="ECO:0007669"/>
    <property type="project" value="TreeGrafter"/>
</dbReference>
<accession>A0A5C8NTU9</accession>
<keyword evidence="5" id="KW-1185">Reference proteome</keyword>
<dbReference type="SUPFAM" id="SSF53590">
    <property type="entry name" value="Nucleoside hydrolase"/>
    <property type="match status" value="1"/>
</dbReference>
<dbReference type="AlphaFoldDB" id="A0A5C8NTU9"/>
<name>A0A5C8NTU9_9BACI</name>
<reference evidence="4 5" key="1">
    <citation type="submission" date="2019-06" db="EMBL/GenBank/DDBJ databases">
        <title>Cerasibacillus sp. nov., isolated from maize field.</title>
        <authorList>
            <person name="Lin S.-Y."/>
            <person name="Tsai C.-F."/>
            <person name="Young C.-C."/>
        </authorList>
    </citation>
    <scope>NUCLEOTIDE SEQUENCE [LARGE SCALE GENOMIC DNA]</scope>
    <source>
        <strain evidence="4 5">CC-CFT480</strain>
    </source>
</reference>
<evidence type="ECO:0000256" key="1">
    <source>
        <dbReference type="ARBA" id="ARBA00022801"/>
    </source>
</evidence>
<dbReference type="EMBL" id="VDUW01000005">
    <property type="protein sequence ID" value="TXL64375.1"/>
    <property type="molecule type" value="Genomic_DNA"/>
</dbReference>
<dbReference type="OrthoDB" id="9797882at2"/>
<dbReference type="RefSeq" id="WP_147667112.1">
    <property type="nucleotide sequence ID" value="NZ_VDUW01000005.1"/>
</dbReference>
<dbReference type="Proteomes" id="UP000321574">
    <property type="component" value="Unassembled WGS sequence"/>
</dbReference>
<dbReference type="CDD" id="cd02650">
    <property type="entry name" value="nuc_hydro_CaPnhB"/>
    <property type="match status" value="1"/>
</dbReference>
<dbReference type="PANTHER" id="PTHR12304">
    <property type="entry name" value="INOSINE-URIDINE PREFERRING NUCLEOSIDE HYDROLASE"/>
    <property type="match status" value="1"/>
</dbReference>
<sequence length="313" mass="34631">MEKIILDVDTGIDDALAIILAEESGQLDILGITAVNGNVPVDTVMTNTKKMIQLMKQDSYTVYRGASRPLVRDAFHEFLVHGRDGLGGALAGMEVEPGDPQLFAPDFIIEQVKKYPGEVTLIMVGPLTNLALAIQKAPEALKKVKQVVIMGGLVQKAGFGNTLPTSEFNIFADAEAARIVFHAGLPVKLISLDVTTQTFLTREHIEQLKGTYYYDFVLKSTEIYRKYTKEKLGMDGCALHDPLTVGVVLDPTLVKTAKYYVDVETKGELSYGQTICDFRNLLKKEPNVEICLDVDAERFVEMFLKVLGKKEVR</sequence>